<name>A0A1Y5FI58_9BACT</name>
<dbReference type="InterPro" id="IPR002765">
    <property type="entry name" value="UPF0145_YbjQ-like"/>
</dbReference>
<dbReference type="Pfam" id="PF01906">
    <property type="entry name" value="YbjQ_1"/>
    <property type="match status" value="1"/>
</dbReference>
<evidence type="ECO:0000313" key="2">
    <source>
        <dbReference type="EMBL" id="OUR99874.1"/>
    </source>
</evidence>
<evidence type="ECO:0000256" key="1">
    <source>
        <dbReference type="ARBA" id="ARBA00010751"/>
    </source>
</evidence>
<sequence length="150" mass="16771">MEQLVIFGVLIVLGFTFGKANEKKHYKSIREREKSSRSIAVVNFKKPPFDDSKIEDQKLVIGATVISIDYFKLISAGLKSLFGGRLRSYESLVDRGRREAILRMKEEAKGFNMILNVRIETSSISKGPKNNSVGSLEVLAYGTAIKVNEV</sequence>
<dbReference type="PANTHER" id="PTHR34068">
    <property type="entry name" value="UPF0145 PROTEIN YBJQ"/>
    <property type="match status" value="1"/>
</dbReference>
<dbReference type="PANTHER" id="PTHR34068:SF2">
    <property type="entry name" value="UPF0145 PROTEIN SCO3412"/>
    <property type="match status" value="1"/>
</dbReference>
<comment type="similarity">
    <text evidence="1">Belongs to the UPF0145 family.</text>
</comment>
<accession>A0A1Y5FI58</accession>
<dbReference type="EMBL" id="MAAO01000002">
    <property type="protein sequence ID" value="OUR99874.1"/>
    <property type="molecule type" value="Genomic_DNA"/>
</dbReference>
<dbReference type="Gene3D" id="3.30.110.70">
    <property type="entry name" value="Hypothetical protein apc22750. Chain B"/>
    <property type="match status" value="1"/>
</dbReference>
<evidence type="ECO:0000313" key="3">
    <source>
        <dbReference type="Proteomes" id="UP000196531"/>
    </source>
</evidence>
<reference evidence="3" key="1">
    <citation type="journal article" date="2017" name="Proc. Natl. Acad. Sci. U.S.A.">
        <title>Simulation of Deepwater Horizon oil plume reveals substrate specialization within a complex community of hydrocarbon-degraders.</title>
        <authorList>
            <person name="Hu P."/>
            <person name="Dubinsky E.A."/>
            <person name="Probst A.J."/>
            <person name="Wang J."/>
            <person name="Sieber C.M.K."/>
            <person name="Tom L.M."/>
            <person name="Gardinali P."/>
            <person name="Banfield J.F."/>
            <person name="Atlas R.M."/>
            <person name="Andersen G.L."/>
        </authorList>
    </citation>
    <scope>NUCLEOTIDE SEQUENCE [LARGE SCALE GENOMIC DNA]</scope>
</reference>
<gene>
    <name evidence="2" type="ORF">A9Q84_02265</name>
</gene>
<organism evidence="2 3">
    <name type="scientific">Halobacteriovorax marinus</name>
    <dbReference type="NCBI Taxonomy" id="97084"/>
    <lineage>
        <taxon>Bacteria</taxon>
        <taxon>Pseudomonadati</taxon>
        <taxon>Bdellovibrionota</taxon>
        <taxon>Bacteriovoracia</taxon>
        <taxon>Bacteriovoracales</taxon>
        <taxon>Halobacteriovoraceae</taxon>
        <taxon>Halobacteriovorax</taxon>
    </lineage>
</organism>
<dbReference type="SUPFAM" id="SSF117782">
    <property type="entry name" value="YbjQ-like"/>
    <property type="match status" value="1"/>
</dbReference>
<proteinExistence type="inferred from homology"/>
<comment type="caution">
    <text evidence="2">The sequence shown here is derived from an EMBL/GenBank/DDBJ whole genome shotgun (WGS) entry which is preliminary data.</text>
</comment>
<dbReference type="InterPro" id="IPR035439">
    <property type="entry name" value="UPF0145_dom_sf"/>
</dbReference>
<evidence type="ECO:0008006" key="4">
    <source>
        <dbReference type="Google" id="ProtNLM"/>
    </source>
</evidence>
<protein>
    <recommendedName>
        <fullName evidence="4">YbjQ family protein</fullName>
    </recommendedName>
</protein>
<dbReference type="Proteomes" id="UP000196531">
    <property type="component" value="Unassembled WGS sequence"/>
</dbReference>
<dbReference type="AlphaFoldDB" id="A0A1Y5FI58"/>